<evidence type="ECO:0000313" key="3">
    <source>
        <dbReference type="EMBL" id="EDR00142.1"/>
    </source>
</evidence>
<keyword evidence="4" id="KW-1185">Reference proteome</keyword>
<reference evidence="3 4" key="1">
    <citation type="journal article" date="2008" name="Nature">
        <title>The genome of Laccaria bicolor provides insights into mycorrhizal symbiosis.</title>
        <authorList>
            <person name="Martin F."/>
            <person name="Aerts A."/>
            <person name="Ahren D."/>
            <person name="Brun A."/>
            <person name="Danchin E.G.J."/>
            <person name="Duchaussoy F."/>
            <person name="Gibon J."/>
            <person name="Kohler A."/>
            <person name="Lindquist E."/>
            <person name="Pereda V."/>
            <person name="Salamov A."/>
            <person name="Shapiro H.J."/>
            <person name="Wuyts J."/>
            <person name="Blaudez D."/>
            <person name="Buee M."/>
            <person name="Brokstein P."/>
            <person name="Canbaeck B."/>
            <person name="Cohen D."/>
            <person name="Courty P.E."/>
            <person name="Coutinho P.M."/>
            <person name="Delaruelle C."/>
            <person name="Detter J.C."/>
            <person name="Deveau A."/>
            <person name="DiFazio S."/>
            <person name="Duplessis S."/>
            <person name="Fraissinet-Tachet L."/>
            <person name="Lucic E."/>
            <person name="Frey-Klett P."/>
            <person name="Fourrey C."/>
            <person name="Feussner I."/>
            <person name="Gay G."/>
            <person name="Grimwood J."/>
            <person name="Hoegger P.J."/>
            <person name="Jain P."/>
            <person name="Kilaru S."/>
            <person name="Labbe J."/>
            <person name="Lin Y.C."/>
            <person name="Legue V."/>
            <person name="Le Tacon F."/>
            <person name="Marmeisse R."/>
            <person name="Melayah D."/>
            <person name="Montanini B."/>
            <person name="Muratet M."/>
            <person name="Nehls U."/>
            <person name="Niculita-Hirzel H."/>
            <person name="Oudot-Le Secq M.P."/>
            <person name="Peter M."/>
            <person name="Quesneville H."/>
            <person name="Rajashekar B."/>
            <person name="Reich M."/>
            <person name="Rouhier N."/>
            <person name="Schmutz J."/>
            <person name="Yin T."/>
            <person name="Chalot M."/>
            <person name="Henrissat B."/>
            <person name="Kuees U."/>
            <person name="Lucas S."/>
            <person name="Van de Peer Y."/>
            <person name="Podila G.K."/>
            <person name="Polle A."/>
            <person name="Pukkila P.J."/>
            <person name="Richardson P.M."/>
            <person name="Rouze P."/>
            <person name="Sanders I.R."/>
            <person name="Stajich J.E."/>
            <person name="Tunlid A."/>
            <person name="Tuskan G."/>
            <person name="Grigoriev I.V."/>
        </authorList>
    </citation>
    <scope>NUCLEOTIDE SEQUENCE [LARGE SCALE GENOMIC DNA]</scope>
    <source>
        <strain evidence="4">S238N-H82 / ATCC MYA-4686</strain>
    </source>
</reference>
<proteinExistence type="predicted"/>
<dbReference type="Proteomes" id="UP000001194">
    <property type="component" value="Unassembled WGS sequence"/>
</dbReference>
<dbReference type="EMBL" id="DS547153">
    <property type="protein sequence ID" value="EDR00142.1"/>
    <property type="molecule type" value="Genomic_DNA"/>
</dbReference>
<dbReference type="KEGG" id="lbc:LACBIDRAFT_334363"/>
<dbReference type="Pfam" id="PF20415">
    <property type="entry name" value="DUF6699"/>
    <property type="match status" value="1"/>
</dbReference>
<dbReference type="STRING" id="486041.B0DYZ1"/>
<dbReference type="InParanoid" id="B0DYZ1"/>
<evidence type="ECO:0000256" key="1">
    <source>
        <dbReference type="SAM" id="MobiDB-lite"/>
    </source>
</evidence>
<dbReference type="RefSeq" id="XP_001889199.1">
    <property type="nucleotide sequence ID" value="XM_001889164.1"/>
</dbReference>
<accession>B0DYZ1</accession>
<evidence type="ECO:0000259" key="2">
    <source>
        <dbReference type="Pfam" id="PF20415"/>
    </source>
</evidence>
<feature type="compositionally biased region" description="Basic residues" evidence="1">
    <location>
        <begin position="89"/>
        <end position="101"/>
    </location>
</feature>
<dbReference type="OrthoDB" id="3265169at2759"/>
<gene>
    <name evidence="3" type="ORF">LACBIDRAFT_334363</name>
</gene>
<dbReference type="GeneID" id="6084847"/>
<dbReference type="HOGENOM" id="CLU_855478_0_0_1"/>
<dbReference type="AlphaFoldDB" id="B0DYZ1"/>
<feature type="domain" description="DUF6699" evidence="2">
    <location>
        <begin position="174"/>
        <end position="302"/>
    </location>
</feature>
<protein>
    <submittedName>
        <fullName evidence="3">Predicted protein</fullName>
    </submittedName>
</protein>
<organism evidence="4">
    <name type="scientific">Laccaria bicolor (strain S238N-H82 / ATCC MYA-4686)</name>
    <name type="common">Bicoloured deceiver</name>
    <name type="synonym">Laccaria laccata var. bicolor</name>
    <dbReference type="NCBI Taxonomy" id="486041"/>
    <lineage>
        <taxon>Eukaryota</taxon>
        <taxon>Fungi</taxon>
        <taxon>Dikarya</taxon>
        <taxon>Basidiomycota</taxon>
        <taxon>Agaricomycotina</taxon>
        <taxon>Agaricomycetes</taxon>
        <taxon>Agaricomycetidae</taxon>
        <taxon>Agaricales</taxon>
        <taxon>Agaricineae</taxon>
        <taxon>Hydnangiaceae</taxon>
        <taxon>Laccaria</taxon>
    </lineage>
</organism>
<dbReference type="InterPro" id="IPR046522">
    <property type="entry name" value="DUF6699"/>
</dbReference>
<name>B0DYZ1_LACBS</name>
<feature type="region of interest" description="Disordered" evidence="1">
    <location>
        <begin position="86"/>
        <end position="107"/>
    </location>
</feature>
<sequence length="325" mass="37077">METKTTLEKGNNYGYDAVQLQLVPLVRNLRNLSVFHSTTIPFGNPIFRLLTAKSQFNPIQTRTGRPSSYNNLPYNSLDEPYHIDVPGKQPRRVVSKTRGKPTPHDLAERPRTWRADYSSPSNTRFSKWLGEKLAAVAVARENAVFRRKSGQKRIQANPCLGYPGSKKAVYLCDLRQPSSVPYAPPLDYPAEQIYGFQLATSPPVHHLRAWHPLLPWYIDIKSTQPNGITIFDFCIQLFEQLHKRIGAHDMFNIELTANDRDRLQDAHTERCNGNISALKRGILRVDFLGRQSIFVGLQRGKHGLWEIKTREPSPYARDNSLFTAT</sequence>
<evidence type="ECO:0000313" key="4">
    <source>
        <dbReference type="Proteomes" id="UP000001194"/>
    </source>
</evidence>